<dbReference type="Gene3D" id="1.25.10.10">
    <property type="entry name" value="Leucine-rich Repeat Variant"/>
    <property type="match status" value="1"/>
</dbReference>
<dbReference type="GO" id="GO:0055003">
    <property type="term" value="P:cardiac myofibril assembly"/>
    <property type="evidence" value="ECO:0007669"/>
    <property type="project" value="TreeGrafter"/>
</dbReference>
<reference evidence="2 3" key="1">
    <citation type="submission" date="2019-01" db="EMBL/GenBank/DDBJ databases">
        <title>Genome Assembly of Collichthys lucidus.</title>
        <authorList>
            <person name="Cai M."/>
            <person name="Xiao S."/>
        </authorList>
    </citation>
    <scope>NUCLEOTIDE SEQUENCE [LARGE SCALE GENOMIC DNA]</scope>
    <source>
        <strain evidence="2">JT15FE1705JMU</strain>
        <tissue evidence="2">Muscle</tissue>
    </source>
</reference>
<name>A0A4U5V387_COLLU</name>
<proteinExistence type="predicted"/>
<feature type="domain" description="FHOD1 N-terminal GTPase-binding" evidence="1">
    <location>
        <begin position="6"/>
        <end position="89"/>
    </location>
</feature>
<dbReference type="GO" id="GO:0045214">
    <property type="term" value="P:sarcomere organization"/>
    <property type="evidence" value="ECO:0007669"/>
    <property type="project" value="TreeGrafter"/>
</dbReference>
<organism evidence="2 3">
    <name type="scientific">Collichthys lucidus</name>
    <name type="common">Big head croaker</name>
    <name type="synonym">Sciaena lucida</name>
    <dbReference type="NCBI Taxonomy" id="240159"/>
    <lineage>
        <taxon>Eukaryota</taxon>
        <taxon>Metazoa</taxon>
        <taxon>Chordata</taxon>
        <taxon>Craniata</taxon>
        <taxon>Vertebrata</taxon>
        <taxon>Euteleostomi</taxon>
        <taxon>Actinopterygii</taxon>
        <taxon>Neopterygii</taxon>
        <taxon>Teleostei</taxon>
        <taxon>Neoteleostei</taxon>
        <taxon>Acanthomorphata</taxon>
        <taxon>Eupercaria</taxon>
        <taxon>Sciaenidae</taxon>
        <taxon>Collichthys</taxon>
    </lineage>
</organism>
<dbReference type="Proteomes" id="UP000298787">
    <property type="component" value="Chromosome 14"/>
</dbReference>
<evidence type="ECO:0000313" key="2">
    <source>
        <dbReference type="EMBL" id="TKS81938.1"/>
    </source>
</evidence>
<dbReference type="GO" id="GO:0030866">
    <property type="term" value="P:cortical actin cytoskeleton organization"/>
    <property type="evidence" value="ECO:0007669"/>
    <property type="project" value="TreeGrafter"/>
</dbReference>
<dbReference type="GO" id="GO:0005856">
    <property type="term" value="C:cytoskeleton"/>
    <property type="evidence" value="ECO:0007669"/>
    <property type="project" value="TreeGrafter"/>
</dbReference>
<dbReference type="EMBL" id="CM014091">
    <property type="protein sequence ID" value="TKS81938.1"/>
    <property type="molecule type" value="Genomic_DNA"/>
</dbReference>
<protein>
    <submittedName>
        <fullName evidence="2">FH1/FH2 domain-containing protein 3</fullName>
    </submittedName>
</protein>
<dbReference type="Pfam" id="PF18382">
    <property type="entry name" value="Formin_GBD_N"/>
    <property type="match status" value="1"/>
</dbReference>
<dbReference type="PANTHER" id="PTHR45920:SF3">
    <property type="entry name" value="FH1_FH2 DOMAIN-CONTAINING PROTEIN 3"/>
    <property type="match status" value="1"/>
</dbReference>
<dbReference type="STRING" id="240159.A0A4U5V387"/>
<dbReference type="InterPro" id="IPR011989">
    <property type="entry name" value="ARM-like"/>
</dbReference>
<gene>
    <name evidence="2" type="ORF">D9C73_016045</name>
</gene>
<accession>A0A4U5V387</accession>
<dbReference type="GO" id="GO:0005737">
    <property type="term" value="C:cytoplasm"/>
    <property type="evidence" value="ECO:0007669"/>
    <property type="project" value="TreeGrafter"/>
</dbReference>
<evidence type="ECO:0000259" key="1">
    <source>
        <dbReference type="Pfam" id="PF18382"/>
    </source>
</evidence>
<sequence length="447" mass="49713">MATFVCRVQFLDDTDPFNSTNFPEPTRPPLYTFREDIPLINQIAGVHRLLKAPHKPDDCALQLSHNGSYLDLESTLAEQRDELEGFQEEGGPQIFRLSHHILSSLSGQLCFHYFHFFSDPLGRCCVDARKHTKFSFEERKSAVEKNQRDCQTQYGSNFKEGNKTPVVPSVFAEQFMGIINRIEQLGDCSALRLHHVDIDSRERCSPRCAESVDVCGSFLWALIGLRGEALALLYPNASNAPVDKAKEHGAGSHPMVQWLLLWVLGLRPELYEGVVQQTSDGRMETNREGDDVGAIAVTFPKLHSGRVKTHCCLIVTNSGGLLLALRQSEQSHSLCASSIKAHLSESRIRRGVVEQLYLLCSCLQCVSTGTGTPVAPRVSQYVVVTSSGSTEMSAMFVLSTVCRGRQQEQLCWTGVTEEDKYGLLCSSVISALEISDSYIRCLLKLHN</sequence>
<dbReference type="PANTHER" id="PTHR45920">
    <property type="entry name" value="FORMIN HOMOLOGY 2 DOMAIN CONTAINING, ISOFORM I"/>
    <property type="match status" value="1"/>
</dbReference>
<keyword evidence="3" id="KW-1185">Reference proteome</keyword>
<dbReference type="InterPro" id="IPR041387">
    <property type="entry name" value="FHOD1_GBD_N"/>
</dbReference>
<dbReference type="AlphaFoldDB" id="A0A4U5V387"/>
<dbReference type="GO" id="GO:0051015">
    <property type="term" value="F:actin filament binding"/>
    <property type="evidence" value="ECO:0007669"/>
    <property type="project" value="TreeGrafter"/>
</dbReference>
<evidence type="ECO:0000313" key="3">
    <source>
        <dbReference type="Proteomes" id="UP000298787"/>
    </source>
</evidence>